<evidence type="ECO:0000256" key="2">
    <source>
        <dbReference type="SAM" id="MobiDB-lite"/>
    </source>
</evidence>
<dbReference type="Proteomes" id="UP000700596">
    <property type="component" value="Unassembled WGS sequence"/>
</dbReference>
<dbReference type="OrthoDB" id="2562743at2759"/>
<organism evidence="3 4">
    <name type="scientific">Dendryphion nanum</name>
    <dbReference type="NCBI Taxonomy" id="256645"/>
    <lineage>
        <taxon>Eukaryota</taxon>
        <taxon>Fungi</taxon>
        <taxon>Dikarya</taxon>
        <taxon>Ascomycota</taxon>
        <taxon>Pezizomycotina</taxon>
        <taxon>Dothideomycetes</taxon>
        <taxon>Pleosporomycetidae</taxon>
        <taxon>Pleosporales</taxon>
        <taxon>Torulaceae</taxon>
        <taxon>Dendryphion</taxon>
    </lineage>
</organism>
<gene>
    <name evidence="3" type="ORF">B0J11DRAFT_206431</name>
</gene>
<evidence type="ECO:0000313" key="4">
    <source>
        <dbReference type="Proteomes" id="UP000700596"/>
    </source>
</evidence>
<evidence type="ECO:0000256" key="1">
    <source>
        <dbReference type="SAM" id="Coils"/>
    </source>
</evidence>
<evidence type="ECO:0000313" key="3">
    <source>
        <dbReference type="EMBL" id="KAH7110324.1"/>
    </source>
</evidence>
<keyword evidence="1" id="KW-0175">Coiled coil</keyword>
<reference evidence="3" key="1">
    <citation type="journal article" date="2021" name="Nat. Commun.">
        <title>Genetic determinants of endophytism in the Arabidopsis root mycobiome.</title>
        <authorList>
            <person name="Mesny F."/>
            <person name="Miyauchi S."/>
            <person name="Thiergart T."/>
            <person name="Pickel B."/>
            <person name="Atanasova L."/>
            <person name="Karlsson M."/>
            <person name="Huettel B."/>
            <person name="Barry K.W."/>
            <person name="Haridas S."/>
            <person name="Chen C."/>
            <person name="Bauer D."/>
            <person name="Andreopoulos W."/>
            <person name="Pangilinan J."/>
            <person name="LaButti K."/>
            <person name="Riley R."/>
            <person name="Lipzen A."/>
            <person name="Clum A."/>
            <person name="Drula E."/>
            <person name="Henrissat B."/>
            <person name="Kohler A."/>
            <person name="Grigoriev I.V."/>
            <person name="Martin F.M."/>
            <person name="Hacquard S."/>
        </authorList>
    </citation>
    <scope>NUCLEOTIDE SEQUENCE</scope>
    <source>
        <strain evidence="3">MPI-CAGE-CH-0243</strain>
    </source>
</reference>
<dbReference type="EMBL" id="JAGMWT010000028">
    <property type="protein sequence ID" value="KAH7110324.1"/>
    <property type="molecule type" value="Genomic_DNA"/>
</dbReference>
<protein>
    <submittedName>
        <fullName evidence="3">Uncharacterized protein</fullName>
    </submittedName>
</protein>
<accession>A0A9P9D0Q6</accession>
<comment type="caution">
    <text evidence="3">The sequence shown here is derived from an EMBL/GenBank/DDBJ whole genome shotgun (WGS) entry which is preliminary data.</text>
</comment>
<keyword evidence="4" id="KW-1185">Reference proteome</keyword>
<feature type="region of interest" description="Disordered" evidence="2">
    <location>
        <begin position="330"/>
        <end position="390"/>
    </location>
</feature>
<dbReference type="PANTHER" id="PTHR21974:SF2">
    <property type="entry name" value="RE15880P"/>
    <property type="match status" value="1"/>
</dbReference>
<dbReference type="PANTHER" id="PTHR21974">
    <property type="entry name" value="RE15880P"/>
    <property type="match status" value="1"/>
</dbReference>
<dbReference type="AlphaFoldDB" id="A0A9P9D0Q6"/>
<name>A0A9P9D0Q6_9PLEO</name>
<sequence>MATLEDKIQQASARNSEILAEIHEIDSSPSQLYQQLNYIRDLDSQITKSEKTVADKDWRTRVERVGYKKYSESTFNRLLHKASGRSDRFAEKAAKEEREYFDAVQAKQTAEDDLAYARQLRAEAIIQREKFERDSQRKDLLQSELDAMYNSIFSGPTPGLPDEDAKEQAVNDAQHITTQVSQAFEAQKHVLFLMDQVAAKLEETRQNLVEAHNYSSLDMFGVADTYSAHKKRNFLEKAESSISSVRMLQEQIRAINPNVAELGNVNIASGSIWGDVVFDNLFSDMNMHEKIKESEEELKKAIAKQKENRKLADQRAAEVEKSFREQSEMLRARRSELQSAREEAFRRVGGGERLPQGEAGAYQGSANPLQWGGVQSQGQVVQEPPPAYSA</sequence>
<feature type="compositionally biased region" description="Low complexity" evidence="2">
    <location>
        <begin position="370"/>
        <end position="382"/>
    </location>
</feature>
<feature type="coiled-coil region" evidence="1">
    <location>
        <begin position="288"/>
        <end position="322"/>
    </location>
</feature>
<proteinExistence type="predicted"/>
<feature type="compositionally biased region" description="Basic and acidic residues" evidence="2">
    <location>
        <begin position="330"/>
        <end position="350"/>
    </location>
</feature>